<evidence type="ECO:0000259" key="12">
    <source>
        <dbReference type="PROSITE" id="PS51918"/>
    </source>
</evidence>
<evidence type="ECO:0000313" key="13">
    <source>
        <dbReference type="EMBL" id="NYI42841.1"/>
    </source>
</evidence>
<evidence type="ECO:0000256" key="7">
    <source>
        <dbReference type="ARBA" id="ARBA00023002"/>
    </source>
</evidence>
<evidence type="ECO:0000256" key="1">
    <source>
        <dbReference type="ARBA" id="ARBA00003141"/>
    </source>
</evidence>
<comment type="catalytic activity">
    <reaction evidence="11">
        <text>glycyl-[formate C-acetyltransferase] + reduced [flavodoxin] + S-adenosyl-L-methionine = glycin-2-yl radical-[formate C-acetyltransferase] + semiquinone [flavodoxin] + 5'-deoxyadenosine + L-methionine + H(+)</text>
        <dbReference type="Rhea" id="RHEA:19225"/>
        <dbReference type="Rhea" id="RHEA-COMP:10622"/>
        <dbReference type="Rhea" id="RHEA-COMP:12190"/>
        <dbReference type="Rhea" id="RHEA-COMP:12191"/>
        <dbReference type="Rhea" id="RHEA-COMP:14480"/>
        <dbReference type="ChEBI" id="CHEBI:15378"/>
        <dbReference type="ChEBI" id="CHEBI:17319"/>
        <dbReference type="ChEBI" id="CHEBI:29947"/>
        <dbReference type="ChEBI" id="CHEBI:32722"/>
        <dbReference type="ChEBI" id="CHEBI:57618"/>
        <dbReference type="ChEBI" id="CHEBI:57844"/>
        <dbReference type="ChEBI" id="CHEBI:59789"/>
        <dbReference type="ChEBI" id="CHEBI:140311"/>
        <dbReference type="EC" id="1.97.1.4"/>
    </reaction>
</comment>
<dbReference type="InterPro" id="IPR034457">
    <property type="entry name" value="Organic_radical-activating"/>
</dbReference>
<evidence type="ECO:0000256" key="11">
    <source>
        <dbReference type="RuleBase" id="RU362053"/>
    </source>
</evidence>
<organism evidence="13 14">
    <name type="scientific">Demequina lutea</name>
    <dbReference type="NCBI Taxonomy" id="431489"/>
    <lineage>
        <taxon>Bacteria</taxon>
        <taxon>Bacillati</taxon>
        <taxon>Actinomycetota</taxon>
        <taxon>Actinomycetes</taxon>
        <taxon>Micrococcales</taxon>
        <taxon>Demequinaceae</taxon>
        <taxon>Demequina</taxon>
    </lineage>
</organism>
<dbReference type="PANTHER" id="PTHR30352:SF5">
    <property type="entry name" value="PYRUVATE FORMATE-LYASE 1-ACTIVATING ENZYME"/>
    <property type="match status" value="1"/>
</dbReference>
<keyword evidence="13" id="KW-0670">Pyruvate</keyword>
<dbReference type="PROSITE" id="PS51918">
    <property type="entry name" value="RADICAL_SAM"/>
    <property type="match status" value="1"/>
</dbReference>
<dbReference type="InterPro" id="IPR012838">
    <property type="entry name" value="PFL1_activating"/>
</dbReference>
<dbReference type="InterPro" id="IPR007197">
    <property type="entry name" value="rSAM"/>
</dbReference>
<evidence type="ECO:0000256" key="9">
    <source>
        <dbReference type="ARBA" id="ARBA00023014"/>
    </source>
</evidence>
<keyword evidence="5 10" id="KW-0949">S-adenosyl-L-methionine</keyword>
<dbReference type="InterPro" id="IPR058240">
    <property type="entry name" value="rSAM_sf"/>
</dbReference>
<feature type="domain" description="Radical SAM core" evidence="12">
    <location>
        <begin position="46"/>
        <end position="267"/>
    </location>
</feature>
<dbReference type="SFLD" id="SFLDS00029">
    <property type="entry name" value="Radical_SAM"/>
    <property type="match status" value="1"/>
</dbReference>
<evidence type="ECO:0000256" key="10">
    <source>
        <dbReference type="PIRSR" id="PIRSR004869-50"/>
    </source>
</evidence>
<dbReference type="GO" id="GO:0046872">
    <property type="term" value="F:metal ion binding"/>
    <property type="evidence" value="ECO:0007669"/>
    <property type="project" value="UniProtKB-UniRule"/>
</dbReference>
<keyword evidence="4 11" id="KW-0004">4Fe-4S</keyword>
<feature type="binding site" evidence="10">
    <location>
        <position position="67"/>
    </location>
    <ligand>
        <name>[4Fe-4S] cluster</name>
        <dbReference type="ChEBI" id="CHEBI:49883"/>
        <note>4Fe-4S-S-AdoMet</note>
    </ligand>
</feature>
<keyword evidence="14" id="KW-1185">Reference proteome</keyword>
<dbReference type="Proteomes" id="UP000547973">
    <property type="component" value="Unassembled WGS sequence"/>
</dbReference>
<dbReference type="OrthoDB" id="9782387at2"/>
<feature type="binding site" evidence="10">
    <location>
        <position position="60"/>
    </location>
    <ligand>
        <name>[4Fe-4S] cluster</name>
        <dbReference type="ChEBI" id="CHEBI:49883"/>
        <note>4Fe-4S-S-AdoMet</note>
    </ligand>
</feature>
<dbReference type="GO" id="GO:0005737">
    <property type="term" value="C:cytoplasm"/>
    <property type="evidence" value="ECO:0007669"/>
    <property type="project" value="UniProtKB-SubCell"/>
</dbReference>
<keyword evidence="11" id="KW-0963">Cytoplasm</keyword>
<dbReference type="SUPFAM" id="SSF102114">
    <property type="entry name" value="Radical SAM enzymes"/>
    <property type="match status" value="1"/>
</dbReference>
<dbReference type="Pfam" id="PF04055">
    <property type="entry name" value="Radical_SAM"/>
    <property type="match status" value="1"/>
</dbReference>
<dbReference type="EMBL" id="JACBZO010000001">
    <property type="protein sequence ID" value="NYI42841.1"/>
    <property type="molecule type" value="Genomic_DNA"/>
</dbReference>
<evidence type="ECO:0000256" key="5">
    <source>
        <dbReference type="ARBA" id="ARBA00022691"/>
    </source>
</evidence>
<dbReference type="EC" id="1.97.1.4" evidence="11"/>
<dbReference type="AlphaFoldDB" id="A0A7Z0CIQ6"/>
<evidence type="ECO:0000256" key="4">
    <source>
        <dbReference type="ARBA" id="ARBA00022485"/>
    </source>
</evidence>
<protein>
    <recommendedName>
        <fullName evidence="3 11">Pyruvate formate-lyase-activating enzyme</fullName>
        <ecNumber evidence="11">1.97.1.4</ecNumber>
    </recommendedName>
</protein>
<dbReference type="PIRSF" id="PIRSF004869">
    <property type="entry name" value="PflX_prd"/>
    <property type="match status" value="1"/>
</dbReference>
<dbReference type="Gene3D" id="3.20.20.70">
    <property type="entry name" value="Aldolase class I"/>
    <property type="match status" value="1"/>
</dbReference>
<name>A0A7Z0CIQ6_9MICO</name>
<comment type="cofactor">
    <cofactor evidence="10 11">
        <name>[4Fe-4S] cluster</name>
        <dbReference type="ChEBI" id="CHEBI:49883"/>
    </cofactor>
    <text evidence="10 11">Binds 1 [4Fe-4S] cluster. The cluster is coordinated with 3 cysteines and an exchangeable S-adenosyl-L-methionine.</text>
</comment>
<dbReference type="GO" id="GO:0043365">
    <property type="term" value="F:[formate-C-acetyltransferase]-activating enzyme activity"/>
    <property type="evidence" value="ECO:0007669"/>
    <property type="project" value="UniProtKB-UniRule"/>
</dbReference>
<comment type="function">
    <text evidence="1 11">Activation of pyruvate formate-lyase under anaerobic conditions by generation of an organic free radical, using S-adenosylmethionine and reduced flavodoxin as cosubstrates to produce 5'-deoxy-adenosine.</text>
</comment>
<accession>A0A7Z0CIQ6</accession>
<gene>
    <name evidence="13" type="ORF">BKA03_002960</name>
</gene>
<evidence type="ECO:0000256" key="6">
    <source>
        <dbReference type="ARBA" id="ARBA00022723"/>
    </source>
</evidence>
<comment type="caution">
    <text evidence="13">The sequence shown here is derived from an EMBL/GenBank/DDBJ whole genome shotgun (WGS) entry which is preliminary data.</text>
</comment>
<evidence type="ECO:0000256" key="8">
    <source>
        <dbReference type="ARBA" id="ARBA00023004"/>
    </source>
</evidence>
<dbReference type="PROSITE" id="PS01087">
    <property type="entry name" value="RADICAL_ACTIVATING"/>
    <property type="match status" value="1"/>
</dbReference>
<comment type="subcellular location">
    <subcellularLocation>
        <location evidence="11">Cytoplasm</location>
    </subcellularLocation>
</comment>
<dbReference type="GO" id="GO:0051539">
    <property type="term" value="F:4 iron, 4 sulfur cluster binding"/>
    <property type="evidence" value="ECO:0007669"/>
    <property type="project" value="UniProtKB-UniRule"/>
</dbReference>
<keyword evidence="8 10" id="KW-0408">Iron</keyword>
<keyword evidence="9 10" id="KW-0411">Iron-sulfur</keyword>
<dbReference type="CDD" id="cd01335">
    <property type="entry name" value="Radical_SAM"/>
    <property type="match status" value="1"/>
</dbReference>
<feature type="binding site" evidence="10">
    <location>
        <position position="64"/>
    </location>
    <ligand>
        <name>[4Fe-4S] cluster</name>
        <dbReference type="ChEBI" id="CHEBI:49883"/>
        <note>4Fe-4S-S-AdoMet</note>
    </ligand>
</feature>
<keyword evidence="13" id="KW-0456">Lyase</keyword>
<reference evidence="13 14" key="1">
    <citation type="submission" date="2020-07" db="EMBL/GenBank/DDBJ databases">
        <title>Sequencing the genomes of 1000 actinobacteria strains.</title>
        <authorList>
            <person name="Klenk H.-P."/>
        </authorList>
    </citation>
    <scope>NUCLEOTIDE SEQUENCE [LARGE SCALE GENOMIC DNA]</scope>
    <source>
        <strain evidence="13 14">DSM 19970</strain>
    </source>
</reference>
<keyword evidence="7 11" id="KW-0560">Oxidoreductase</keyword>
<dbReference type="SFLD" id="SFLDG01066">
    <property type="entry name" value="organic_radical-activating_enz"/>
    <property type="match status" value="1"/>
</dbReference>
<proteinExistence type="inferred from homology"/>
<dbReference type="RefSeq" id="WP_062075584.1">
    <property type="nucleotide sequence ID" value="NZ_BBRC01000012.1"/>
</dbReference>
<dbReference type="InterPro" id="IPR001989">
    <property type="entry name" value="Radical_activat_CS"/>
</dbReference>
<comment type="similarity">
    <text evidence="2 11">Belongs to the organic radical-activating enzymes family.</text>
</comment>
<dbReference type="PANTHER" id="PTHR30352">
    <property type="entry name" value="PYRUVATE FORMATE-LYASE-ACTIVATING ENZYME"/>
    <property type="match status" value="1"/>
</dbReference>
<dbReference type="InterPro" id="IPR016431">
    <property type="entry name" value="Pyrv-formate_lyase-activ_prd"/>
</dbReference>
<dbReference type="NCBIfam" id="TIGR02493">
    <property type="entry name" value="PFLA"/>
    <property type="match status" value="1"/>
</dbReference>
<dbReference type="GO" id="GO:0016829">
    <property type="term" value="F:lyase activity"/>
    <property type="evidence" value="ECO:0007669"/>
    <property type="project" value="UniProtKB-KW"/>
</dbReference>
<keyword evidence="6 10" id="KW-0479">Metal-binding</keyword>
<dbReference type="InterPro" id="IPR013785">
    <property type="entry name" value="Aldolase_TIM"/>
</dbReference>
<evidence type="ECO:0000313" key="14">
    <source>
        <dbReference type="Proteomes" id="UP000547973"/>
    </source>
</evidence>
<sequence>MTNPPVSVPLLMGPPMEVADEELAQSEAIHDNSTGSVHSWDLVTGADGPGTRMTLFTAGCGLRCQFCQNPDTWRMKDGVRHTVDEVMERVTRYATVMKVTGGGLTISGGEPLLQSKFVMSIFRRAHDLSIHTALDTSGLLGSRLTDDDLNYIDLFLLDIKSGIPKTYKRVTGRPLQPTLDFANRLSRLGKTMWIRFVLVPGLTDAPENVEAIAEFVATLDGVARMEILPFHQLGRAKWEATGEPYLLKNTQPPSHELVARVKGQFEAHGLKVWVA</sequence>
<evidence type="ECO:0000256" key="3">
    <source>
        <dbReference type="ARBA" id="ARBA00021356"/>
    </source>
</evidence>
<evidence type="ECO:0000256" key="2">
    <source>
        <dbReference type="ARBA" id="ARBA00009777"/>
    </source>
</evidence>